<evidence type="ECO:0000313" key="9">
    <source>
        <dbReference type="Proteomes" id="UP000199092"/>
    </source>
</evidence>
<feature type="transmembrane region" description="Helical" evidence="6">
    <location>
        <begin position="232"/>
        <end position="260"/>
    </location>
</feature>
<keyword evidence="4 6" id="KW-1133">Transmembrane helix</keyword>
<dbReference type="Pfam" id="PF00482">
    <property type="entry name" value="T2SSF"/>
    <property type="match status" value="1"/>
</dbReference>
<comment type="subcellular location">
    <subcellularLocation>
        <location evidence="1">Cell membrane</location>
        <topology evidence="1">Multi-pass membrane protein</topology>
    </subcellularLocation>
</comment>
<dbReference type="STRING" id="546871.SAMN04488543_0262"/>
<keyword evidence="5 6" id="KW-0472">Membrane</keyword>
<gene>
    <name evidence="8" type="ORF">SAMN04488543_0262</name>
</gene>
<keyword evidence="9" id="KW-1185">Reference proteome</keyword>
<keyword evidence="3 6" id="KW-0812">Transmembrane</keyword>
<dbReference type="PANTHER" id="PTHR35007">
    <property type="entry name" value="INTEGRAL MEMBRANE PROTEIN-RELATED"/>
    <property type="match status" value="1"/>
</dbReference>
<accession>A0A1H1LGI6</accession>
<evidence type="ECO:0000313" key="8">
    <source>
        <dbReference type="EMBL" id="SDR73626.1"/>
    </source>
</evidence>
<sequence length="261" mass="26272">MDGVVPALVPAVLAGVACLLAARSPRAGLHRIATPPSRVPAQGGGAVVRVARGRPDAPSPARRVGLGAGAGAGACLVCSRLLDVGWWPFLGWPVVLAAAALLLGGLEPRSAQARARRLVADVPQALELMADGLAAGLPLRGACATVVDAFDGPVAEELGAVLRAVELGVGDAAAWSGLVGHPQLGAAAADLARAAESGTELVAALRHHAATAREQRRAALQQRARSVGVRSVLPLMTCFIPAFLLLGVVPTVVSAVVQAFG</sequence>
<evidence type="ECO:0000256" key="4">
    <source>
        <dbReference type="ARBA" id="ARBA00022989"/>
    </source>
</evidence>
<evidence type="ECO:0000256" key="5">
    <source>
        <dbReference type="ARBA" id="ARBA00023136"/>
    </source>
</evidence>
<dbReference type="GO" id="GO:0005886">
    <property type="term" value="C:plasma membrane"/>
    <property type="evidence" value="ECO:0007669"/>
    <property type="project" value="UniProtKB-SubCell"/>
</dbReference>
<reference evidence="8 9" key="1">
    <citation type="submission" date="2016-10" db="EMBL/GenBank/DDBJ databases">
        <authorList>
            <person name="de Groot N.N."/>
        </authorList>
    </citation>
    <scope>NUCLEOTIDE SEQUENCE [LARGE SCALE GENOMIC DNA]</scope>
    <source>
        <strain evidence="8 9">DSM 21741</strain>
    </source>
</reference>
<keyword evidence="2" id="KW-1003">Cell membrane</keyword>
<dbReference type="RefSeq" id="WP_091409077.1">
    <property type="nucleotide sequence ID" value="NZ_LT629749.1"/>
</dbReference>
<protein>
    <submittedName>
        <fullName evidence="8">Type II secretion system (T2SS), protein F</fullName>
    </submittedName>
</protein>
<evidence type="ECO:0000256" key="2">
    <source>
        <dbReference type="ARBA" id="ARBA00022475"/>
    </source>
</evidence>
<dbReference type="EMBL" id="LT629749">
    <property type="protein sequence ID" value="SDR73626.1"/>
    <property type="molecule type" value="Genomic_DNA"/>
</dbReference>
<dbReference type="OrthoDB" id="3267562at2"/>
<evidence type="ECO:0000259" key="7">
    <source>
        <dbReference type="Pfam" id="PF00482"/>
    </source>
</evidence>
<feature type="transmembrane region" description="Helical" evidence="6">
    <location>
        <begin position="86"/>
        <end position="106"/>
    </location>
</feature>
<dbReference type="Proteomes" id="UP000199092">
    <property type="component" value="Chromosome I"/>
</dbReference>
<dbReference type="PANTHER" id="PTHR35007:SF3">
    <property type="entry name" value="POSSIBLE CONSERVED ALANINE RICH MEMBRANE PROTEIN"/>
    <property type="match status" value="1"/>
</dbReference>
<feature type="domain" description="Type II secretion system protein GspF" evidence="7">
    <location>
        <begin position="126"/>
        <end position="247"/>
    </location>
</feature>
<proteinExistence type="predicted"/>
<dbReference type="InterPro" id="IPR018076">
    <property type="entry name" value="T2SS_GspF_dom"/>
</dbReference>
<dbReference type="AlphaFoldDB" id="A0A1H1LGI6"/>
<evidence type="ECO:0000256" key="3">
    <source>
        <dbReference type="ARBA" id="ARBA00022692"/>
    </source>
</evidence>
<organism evidence="8 9">
    <name type="scientific">Friedmanniella luteola</name>
    <dbReference type="NCBI Taxonomy" id="546871"/>
    <lineage>
        <taxon>Bacteria</taxon>
        <taxon>Bacillati</taxon>
        <taxon>Actinomycetota</taxon>
        <taxon>Actinomycetes</taxon>
        <taxon>Propionibacteriales</taxon>
        <taxon>Nocardioidaceae</taxon>
        <taxon>Friedmanniella</taxon>
    </lineage>
</organism>
<evidence type="ECO:0000256" key="6">
    <source>
        <dbReference type="SAM" id="Phobius"/>
    </source>
</evidence>
<name>A0A1H1LGI6_9ACTN</name>
<evidence type="ECO:0000256" key="1">
    <source>
        <dbReference type="ARBA" id="ARBA00004651"/>
    </source>
</evidence>